<dbReference type="Pfam" id="PF13144">
    <property type="entry name" value="ChapFlgA"/>
    <property type="match status" value="1"/>
</dbReference>
<reference evidence="6 7" key="1">
    <citation type="submission" date="2020-08" db="EMBL/GenBank/DDBJ databases">
        <title>Genomic Encyclopedia of Type Strains, Phase III (KMG-III): the genomes of soil and plant-associated and newly described type strains.</title>
        <authorList>
            <person name="Whitman W."/>
        </authorList>
    </citation>
    <scope>NUCLEOTIDE SEQUENCE [LARGE SCALE GENOMIC DNA]</scope>
    <source>
        <strain evidence="6 7">CECT 8897</strain>
    </source>
</reference>
<keyword evidence="7" id="KW-1185">Reference proteome</keyword>
<dbReference type="CDD" id="cd11614">
    <property type="entry name" value="SAF_CpaB_FlgA_like"/>
    <property type="match status" value="1"/>
</dbReference>
<gene>
    <name evidence="6" type="ORF">FHS03_003888</name>
</gene>
<comment type="caution">
    <text evidence="6">The sequence shown here is derived from an EMBL/GenBank/DDBJ whole genome shotgun (WGS) entry which is preliminary data.</text>
</comment>
<evidence type="ECO:0000256" key="4">
    <source>
        <dbReference type="RuleBase" id="RU362063"/>
    </source>
</evidence>
<dbReference type="Gene3D" id="2.30.30.760">
    <property type="match status" value="1"/>
</dbReference>
<dbReference type="AlphaFoldDB" id="A0A7W5FW24"/>
<keyword evidence="4" id="KW-1005">Bacterial flagellum biogenesis</keyword>
<evidence type="ECO:0000313" key="7">
    <source>
        <dbReference type="Proteomes" id="UP000541535"/>
    </source>
</evidence>
<accession>A0A7W5FW24</accession>
<sequence length="221" mass="23232">MSALADTLPEQVIAQVHQAALEQLQRQAERAGWTAVKAEAEVVRGSRPLPACRTPVTVDGVDTRAPARMRFVAACPGAEGWRYDFVVRGKLSAKVAVLAADVAAGKPLGLADVSLERNDITTVPDALADLAAVDGMSARRSLRAGEVLRPNMLIAALLVKRGEMVRIVAKREQIEVSMAGEALDAGARGAIVRVRNASGTTIRARVIDAGTVEPADLPGAN</sequence>
<dbReference type="RefSeq" id="WP_229426289.1">
    <property type="nucleotide sequence ID" value="NZ_JACHXD010000011.1"/>
</dbReference>
<dbReference type="NCBIfam" id="TIGR03170">
    <property type="entry name" value="flgA_cterm"/>
    <property type="match status" value="1"/>
</dbReference>
<evidence type="ECO:0000256" key="2">
    <source>
        <dbReference type="ARBA" id="ARBA00022729"/>
    </source>
</evidence>
<comment type="function">
    <text evidence="4">Involved in the assembly process of the P-ring formation. It may associate with FlgF on the rod constituting a structure essential for the P-ring assembly or may act as a modulator protein for the P-ring assembly.</text>
</comment>
<dbReference type="GO" id="GO:0042597">
    <property type="term" value="C:periplasmic space"/>
    <property type="evidence" value="ECO:0007669"/>
    <property type="project" value="UniProtKB-SubCell"/>
</dbReference>
<keyword evidence="3 4" id="KW-0574">Periplasm</keyword>
<keyword evidence="6" id="KW-0966">Cell projection</keyword>
<comment type="similarity">
    <text evidence="4">Belongs to the FlgA family.</text>
</comment>
<comment type="subcellular location">
    <subcellularLocation>
        <location evidence="1 4">Periplasm</location>
    </subcellularLocation>
</comment>
<evidence type="ECO:0000256" key="3">
    <source>
        <dbReference type="ARBA" id="ARBA00022764"/>
    </source>
</evidence>
<dbReference type="InterPro" id="IPR017585">
    <property type="entry name" value="SAF_FlgA"/>
</dbReference>
<evidence type="ECO:0000313" key="6">
    <source>
        <dbReference type="EMBL" id="MBB3120818.1"/>
    </source>
</evidence>
<dbReference type="PANTHER" id="PTHR36307:SF1">
    <property type="entry name" value="FLAGELLA BASAL BODY P-RING FORMATION PROTEIN FLGA"/>
    <property type="match status" value="1"/>
</dbReference>
<dbReference type="GO" id="GO:0044780">
    <property type="term" value="P:bacterial-type flagellum assembly"/>
    <property type="evidence" value="ECO:0007669"/>
    <property type="project" value="InterPro"/>
</dbReference>
<dbReference type="InterPro" id="IPR039246">
    <property type="entry name" value="Flagellar_FlgA"/>
</dbReference>
<dbReference type="InterPro" id="IPR013974">
    <property type="entry name" value="SAF"/>
</dbReference>
<proteinExistence type="inferred from homology"/>
<dbReference type="SMART" id="SM00858">
    <property type="entry name" value="SAF"/>
    <property type="match status" value="1"/>
</dbReference>
<dbReference type="EMBL" id="JACHXD010000011">
    <property type="protein sequence ID" value="MBB3120818.1"/>
    <property type="molecule type" value="Genomic_DNA"/>
</dbReference>
<keyword evidence="6" id="KW-0282">Flagellum</keyword>
<name>A0A7W5FW24_9BURK</name>
<protein>
    <recommendedName>
        <fullName evidence="4">Flagella basal body P-ring formation protein FlgA</fullName>
    </recommendedName>
</protein>
<evidence type="ECO:0000256" key="1">
    <source>
        <dbReference type="ARBA" id="ARBA00004418"/>
    </source>
</evidence>
<evidence type="ECO:0000259" key="5">
    <source>
        <dbReference type="SMART" id="SM00858"/>
    </source>
</evidence>
<dbReference type="PANTHER" id="PTHR36307">
    <property type="entry name" value="FLAGELLA BASAL BODY P-RING FORMATION PROTEIN FLGA"/>
    <property type="match status" value="1"/>
</dbReference>
<dbReference type="Proteomes" id="UP000541535">
    <property type="component" value="Unassembled WGS sequence"/>
</dbReference>
<organism evidence="6 7">
    <name type="scientific">Pseudoduganella violacea</name>
    <dbReference type="NCBI Taxonomy" id="1715466"/>
    <lineage>
        <taxon>Bacteria</taxon>
        <taxon>Pseudomonadati</taxon>
        <taxon>Pseudomonadota</taxon>
        <taxon>Betaproteobacteria</taxon>
        <taxon>Burkholderiales</taxon>
        <taxon>Oxalobacteraceae</taxon>
        <taxon>Telluria group</taxon>
        <taxon>Pseudoduganella</taxon>
    </lineage>
</organism>
<feature type="domain" description="SAF" evidence="5">
    <location>
        <begin position="93"/>
        <end position="154"/>
    </location>
</feature>
<keyword evidence="2" id="KW-0732">Signal</keyword>
<dbReference type="Gene3D" id="3.90.1210.10">
    <property type="entry name" value="Antifreeze-like/N-acetylneuraminic acid synthase C-terminal domain"/>
    <property type="match status" value="1"/>
</dbReference>
<keyword evidence="6" id="KW-0969">Cilium</keyword>